<evidence type="ECO:0000256" key="10">
    <source>
        <dbReference type="ARBA" id="ARBA00031799"/>
    </source>
</evidence>
<evidence type="ECO:0000313" key="14">
    <source>
        <dbReference type="Proteomes" id="UP000011518"/>
    </source>
</evidence>
<dbReference type="InterPro" id="IPR001844">
    <property type="entry name" value="Cpn60/GroEL"/>
</dbReference>
<evidence type="ECO:0000256" key="3">
    <source>
        <dbReference type="ARBA" id="ARBA00012198"/>
    </source>
</evidence>
<dbReference type="Gene3D" id="3.30.260.10">
    <property type="entry name" value="TCP-1-like chaperonin intermediate domain"/>
    <property type="match status" value="1"/>
</dbReference>
<keyword evidence="14" id="KW-1185">Reference proteome</keyword>
<keyword evidence="13" id="KW-0346">Stress response</keyword>
<keyword evidence="7" id="KW-0143">Chaperone</keyword>
<comment type="similarity">
    <text evidence="2">Belongs to the TCP-1 chaperonin family.</text>
</comment>
<dbReference type="EMBL" id="KB320556">
    <property type="protein sequence ID" value="ELW68931.1"/>
    <property type="molecule type" value="Genomic_DNA"/>
</dbReference>
<evidence type="ECO:0000256" key="11">
    <source>
        <dbReference type="ARBA" id="ARBA00037436"/>
    </source>
</evidence>
<gene>
    <name evidence="13" type="ORF">TREES_T100012986</name>
</gene>
<dbReference type="InterPro" id="IPR017998">
    <property type="entry name" value="Chaperone_TCP-1"/>
</dbReference>
<evidence type="ECO:0000256" key="9">
    <source>
        <dbReference type="ARBA" id="ARBA00030005"/>
    </source>
</evidence>
<dbReference type="GO" id="GO:0042026">
    <property type="term" value="P:protein refolding"/>
    <property type="evidence" value="ECO:0007669"/>
    <property type="project" value="InterPro"/>
</dbReference>
<evidence type="ECO:0000256" key="8">
    <source>
        <dbReference type="ARBA" id="ARBA00029756"/>
    </source>
</evidence>
<organism evidence="13 14">
    <name type="scientific">Tupaia chinensis</name>
    <name type="common">Chinese tree shrew</name>
    <name type="synonym">Tupaia belangeri chinensis</name>
    <dbReference type="NCBI Taxonomy" id="246437"/>
    <lineage>
        <taxon>Eukaryota</taxon>
        <taxon>Metazoa</taxon>
        <taxon>Chordata</taxon>
        <taxon>Craniata</taxon>
        <taxon>Vertebrata</taxon>
        <taxon>Euteleostomi</taxon>
        <taxon>Mammalia</taxon>
        <taxon>Eutheria</taxon>
        <taxon>Euarchontoglires</taxon>
        <taxon>Scandentia</taxon>
        <taxon>Tupaiidae</taxon>
        <taxon>Tupaia</taxon>
    </lineage>
</organism>
<reference evidence="14" key="1">
    <citation type="submission" date="2012-07" db="EMBL/GenBank/DDBJ databases">
        <title>Genome of the Chinese tree shrew, a rising model animal genetically related to primates.</title>
        <authorList>
            <person name="Zhang G."/>
            <person name="Fan Y."/>
            <person name="Yao Y."/>
            <person name="Huang Z."/>
        </authorList>
    </citation>
    <scope>NUCLEOTIDE SEQUENCE [LARGE SCALE GENOMIC DNA]</scope>
</reference>
<keyword evidence="5" id="KW-0547">Nucleotide-binding</keyword>
<evidence type="ECO:0000313" key="13">
    <source>
        <dbReference type="EMBL" id="ELW68931.1"/>
    </source>
</evidence>
<dbReference type="InterPro" id="IPR002423">
    <property type="entry name" value="Cpn60/GroEL/TCP-1"/>
</dbReference>
<dbReference type="Pfam" id="PF00118">
    <property type="entry name" value="Cpn60_TCP1"/>
    <property type="match status" value="1"/>
</dbReference>
<reference evidence="14" key="2">
    <citation type="journal article" date="2013" name="Nat. Commun.">
        <title>Genome of the Chinese tree shrew.</title>
        <authorList>
            <person name="Fan Y."/>
            <person name="Huang Z.Y."/>
            <person name="Cao C.C."/>
            <person name="Chen C.S."/>
            <person name="Chen Y.X."/>
            <person name="Fan D.D."/>
            <person name="He J."/>
            <person name="Hou H.L."/>
            <person name="Hu L."/>
            <person name="Hu X.T."/>
            <person name="Jiang X.T."/>
            <person name="Lai R."/>
            <person name="Lang Y.S."/>
            <person name="Liang B."/>
            <person name="Liao S.G."/>
            <person name="Mu D."/>
            <person name="Ma Y.Y."/>
            <person name="Niu Y.Y."/>
            <person name="Sun X.Q."/>
            <person name="Xia J.Q."/>
            <person name="Xiao J."/>
            <person name="Xiong Z.Q."/>
            <person name="Xu L."/>
            <person name="Yang L."/>
            <person name="Zhang Y."/>
            <person name="Zhao W."/>
            <person name="Zhao X.D."/>
            <person name="Zheng Y.T."/>
            <person name="Zhou J.M."/>
            <person name="Zhu Y.B."/>
            <person name="Zhang G.J."/>
            <person name="Wang J."/>
            <person name="Yao Y.G."/>
        </authorList>
    </citation>
    <scope>NUCLEOTIDE SEQUENCE [LARGE SCALE GENOMIC DNA]</scope>
</reference>
<dbReference type="PRINTS" id="PR00304">
    <property type="entry name" value="TCOMPLEXTCP1"/>
</dbReference>
<evidence type="ECO:0000256" key="12">
    <source>
        <dbReference type="ARBA" id="ARBA00046475"/>
    </source>
</evidence>
<evidence type="ECO:0000256" key="1">
    <source>
        <dbReference type="ARBA" id="ARBA00006607"/>
    </source>
</evidence>
<keyword evidence="6" id="KW-0067">ATP-binding</keyword>
<dbReference type="PANTHER" id="PTHR45633">
    <property type="entry name" value="60 KDA HEAT SHOCK PROTEIN, MITOCHONDRIAL"/>
    <property type="match status" value="1"/>
</dbReference>
<dbReference type="GO" id="GO:0140662">
    <property type="term" value="F:ATP-dependent protein folding chaperone"/>
    <property type="evidence" value="ECO:0007669"/>
    <property type="project" value="InterPro"/>
</dbReference>
<comment type="subunit">
    <text evidence="12">Homoheptamer arranged in a ring structure. The functional units of these chaperonins consist of heptameric rings of the large subunit Hsp60, which function as a back-to-back double ring. Interacts with 2 heptameric Hsp10 rings to form the symmetrical football complex. Interacts with HRAS. Interacts with ATAD3A. Interacts with ETFBKMT and EEF1AKMT3. Interacts with MFHAS1.</text>
</comment>
<sequence length="229" mass="24460">MLRLPTVLRQMRPVSWALAPHLTQAYAKDVKFGADIRALMLPGVDLLADAVAVIAVKAPGFGDNRKNQLKDMAIATGGAVFGKEGLTLNIEDVQPHDLGKGGEVIVTKDDAMLLKGKDGVAVLKVGGTSDVKINKKKDRVTDSLNTTRAAIEEGIVLGEGCALLRCIPALDLLTPANEDKKISIEIIKRTLKIPAVTIAKNAGVEGSLIAEKLRKVLQKLVMMPCLEIL</sequence>
<dbReference type="Gene3D" id="1.10.560.10">
    <property type="entry name" value="GroEL-like equatorial domain"/>
    <property type="match status" value="1"/>
</dbReference>
<dbReference type="AlphaFoldDB" id="L9L1K3"/>
<evidence type="ECO:0000256" key="2">
    <source>
        <dbReference type="ARBA" id="ARBA00008020"/>
    </source>
</evidence>
<dbReference type="EC" id="5.6.1.7" evidence="3"/>
<dbReference type="GO" id="GO:0005524">
    <property type="term" value="F:ATP binding"/>
    <property type="evidence" value="ECO:0007669"/>
    <property type="project" value="UniProtKB-KW"/>
</dbReference>
<dbReference type="Gene3D" id="3.50.7.10">
    <property type="entry name" value="GroEL"/>
    <property type="match status" value="1"/>
</dbReference>
<name>L9L1K3_TUPCH</name>
<dbReference type="Proteomes" id="UP000011518">
    <property type="component" value="Unassembled WGS sequence"/>
</dbReference>
<evidence type="ECO:0000256" key="6">
    <source>
        <dbReference type="ARBA" id="ARBA00022840"/>
    </source>
</evidence>
<comment type="function">
    <text evidence="11">Chaperonin implicated in mitochondrial protein import and macromolecular assembly. Together with Hsp10, facilitates the correct folding of imported proteins. May also prevent misfolding and promote the refolding and proper assembly of unfolded polypeptides generated under stress conditions in the mitochondrial matrix. The functional units of these chaperonins consist of heptameric rings of the large subunit Hsp60, which function as a back-to-back double ring. In a cyclic reaction, Hsp60 ring complexes bind one unfolded substrate protein per ring, followed by the binding of ATP and association with 2 heptameric rings of the co-chaperonin Hsp10. This leads to sequestration of the substrate protein in the inner cavity of Hsp60 where, for a certain period of time, it can fold undisturbed by other cell components. Synchronous hydrolysis of ATP in all Hsp60 subunits results in the dissociation of the chaperonin rings and the release of ADP and the folded substrate protein.</text>
</comment>
<accession>L9L1K3</accession>
<comment type="similarity">
    <text evidence="1">Belongs to the chaperonin (HSP60) family.</text>
</comment>
<evidence type="ECO:0000256" key="5">
    <source>
        <dbReference type="ARBA" id="ARBA00022741"/>
    </source>
</evidence>
<evidence type="ECO:0000256" key="7">
    <source>
        <dbReference type="ARBA" id="ARBA00023186"/>
    </source>
</evidence>
<dbReference type="InterPro" id="IPR027413">
    <property type="entry name" value="GROEL-like_equatorial_sf"/>
</dbReference>
<proteinExistence type="inferred from homology"/>
<dbReference type="InParanoid" id="L9L1K3"/>
<dbReference type="SUPFAM" id="SSF48592">
    <property type="entry name" value="GroEL equatorial domain-like"/>
    <property type="match status" value="1"/>
</dbReference>
<evidence type="ECO:0000256" key="4">
    <source>
        <dbReference type="ARBA" id="ARBA00019981"/>
    </source>
</evidence>
<dbReference type="InterPro" id="IPR027409">
    <property type="entry name" value="GroEL-like_apical_dom_sf"/>
</dbReference>
<dbReference type="SUPFAM" id="SSF52029">
    <property type="entry name" value="GroEL apical domain-like"/>
    <property type="match status" value="1"/>
</dbReference>
<dbReference type="STRING" id="246437.L9L1K3"/>
<protein>
    <recommendedName>
        <fullName evidence="4">60 kDa heat shock protein, mitochondrial</fullName>
        <ecNumber evidence="3">5.6.1.7</ecNumber>
    </recommendedName>
    <alternativeName>
        <fullName evidence="8">60 kDa chaperonin</fullName>
    </alternativeName>
    <alternativeName>
        <fullName evidence="10">Chaperonin 60</fullName>
    </alternativeName>
    <alternativeName>
        <fullName evidence="9">Heat shock protein 60</fullName>
    </alternativeName>
</protein>
<dbReference type="InterPro" id="IPR027410">
    <property type="entry name" value="TCP-1-like_intermed_sf"/>
</dbReference>